<proteinExistence type="predicted"/>
<name>A0A2G5EPN9_AQUCA</name>
<dbReference type="InParanoid" id="A0A2G5EPN9"/>
<protein>
    <submittedName>
        <fullName evidence="1">Uncharacterized protein</fullName>
    </submittedName>
</protein>
<dbReference type="Proteomes" id="UP000230069">
    <property type="component" value="Unassembled WGS sequence"/>
</dbReference>
<sequence length="70" mass="8226">MLYDHQNEYRSLEVPHAISVKHTQNTSFSFFFHVTVLDGMTVLNFPTSLTDTYYSILTLKKSKIHLLRYS</sequence>
<dbReference type="EMBL" id="KZ305023">
    <property type="protein sequence ID" value="PIA57690.1"/>
    <property type="molecule type" value="Genomic_DNA"/>
</dbReference>
<evidence type="ECO:0000313" key="1">
    <source>
        <dbReference type="EMBL" id="PIA57690.1"/>
    </source>
</evidence>
<reference evidence="1 2" key="1">
    <citation type="submission" date="2017-09" db="EMBL/GenBank/DDBJ databases">
        <title>WGS assembly of Aquilegia coerulea Goldsmith.</title>
        <authorList>
            <person name="Hodges S."/>
            <person name="Kramer E."/>
            <person name="Nordborg M."/>
            <person name="Tomkins J."/>
            <person name="Borevitz J."/>
            <person name="Derieg N."/>
            <person name="Yan J."/>
            <person name="Mihaltcheva S."/>
            <person name="Hayes R.D."/>
            <person name="Rokhsar D."/>
        </authorList>
    </citation>
    <scope>NUCLEOTIDE SEQUENCE [LARGE SCALE GENOMIC DNA]</scope>
    <source>
        <strain evidence="2">cv. Goldsmith</strain>
    </source>
</reference>
<accession>A0A2G5EPN9</accession>
<organism evidence="1 2">
    <name type="scientific">Aquilegia coerulea</name>
    <name type="common">Rocky mountain columbine</name>
    <dbReference type="NCBI Taxonomy" id="218851"/>
    <lineage>
        <taxon>Eukaryota</taxon>
        <taxon>Viridiplantae</taxon>
        <taxon>Streptophyta</taxon>
        <taxon>Embryophyta</taxon>
        <taxon>Tracheophyta</taxon>
        <taxon>Spermatophyta</taxon>
        <taxon>Magnoliopsida</taxon>
        <taxon>Ranunculales</taxon>
        <taxon>Ranunculaceae</taxon>
        <taxon>Thalictroideae</taxon>
        <taxon>Aquilegia</taxon>
    </lineage>
</organism>
<dbReference type="AlphaFoldDB" id="A0A2G5EPN9"/>
<evidence type="ECO:0000313" key="2">
    <source>
        <dbReference type="Proteomes" id="UP000230069"/>
    </source>
</evidence>
<keyword evidence="2" id="KW-1185">Reference proteome</keyword>
<gene>
    <name evidence="1" type="ORF">AQUCO_00600428v1</name>
</gene>